<organism evidence="3 4">
    <name type="scientific">Coniochaeta ligniaria NRRL 30616</name>
    <dbReference type="NCBI Taxonomy" id="1408157"/>
    <lineage>
        <taxon>Eukaryota</taxon>
        <taxon>Fungi</taxon>
        <taxon>Dikarya</taxon>
        <taxon>Ascomycota</taxon>
        <taxon>Pezizomycotina</taxon>
        <taxon>Sordariomycetes</taxon>
        <taxon>Sordariomycetidae</taxon>
        <taxon>Coniochaetales</taxon>
        <taxon>Coniochaetaceae</taxon>
        <taxon>Coniochaeta</taxon>
    </lineage>
</organism>
<dbReference type="AlphaFoldDB" id="A0A1J7J1K0"/>
<dbReference type="Gene3D" id="1.50.10.10">
    <property type="match status" value="1"/>
</dbReference>
<dbReference type="InterPro" id="IPR035398">
    <property type="entry name" value="Bac_rhamnosid_C"/>
</dbReference>
<protein>
    <submittedName>
        <fullName evidence="3">Six-hairpin glycosidase</fullName>
    </submittedName>
</protein>
<dbReference type="EMBL" id="KV875094">
    <property type="protein sequence ID" value="OIW33638.1"/>
    <property type="molecule type" value="Genomic_DNA"/>
</dbReference>
<evidence type="ECO:0000313" key="4">
    <source>
        <dbReference type="Proteomes" id="UP000182658"/>
    </source>
</evidence>
<dbReference type="SUPFAM" id="SSF48208">
    <property type="entry name" value="Six-hairpin glycosidases"/>
    <property type="match status" value="1"/>
</dbReference>
<keyword evidence="3" id="KW-0326">Glycosidase</keyword>
<evidence type="ECO:0000259" key="2">
    <source>
        <dbReference type="Pfam" id="PF17390"/>
    </source>
</evidence>
<accession>A0A1J7J1K0</accession>
<evidence type="ECO:0000313" key="3">
    <source>
        <dbReference type="EMBL" id="OIW33638.1"/>
    </source>
</evidence>
<dbReference type="InterPro" id="IPR035396">
    <property type="entry name" value="Bac_rhamnosid6H"/>
</dbReference>
<dbReference type="Gene3D" id="2.60.420.10">
    <property type="entry name" value="Maltose phosphorylase, domain 3"/>
    <property type="match status" value="1"/>
</dbReference>
<dbReference type="OrthoDB" id="10036721at2759"/>
<keyword evidence="4" id="KW-1185">Reference proteome</keyword>
<dbReference type="Gene3D" id="2.60.120.260">
    <property type="entry name" value="Galactose-binding domain-like"/>
    <property type="match status" value="1"/>
</dbReference>
<proteinExistence type="predicted"/>
<dbReference type="STRING" id="1408157.A0A1J7J1K0"/>
<feature type="non-terminal residue" evidence="3">
    <location>
        <position position="772"/>
    </location>
</feature>
<dbReference type="GO" id="GO:0016798">
    <property type="term" value="F:hydrolase activity, acting on glycosyl bonds"/>
    <property type="evidence" value="ECO:0007669"/>
    <property type="project" value="UniProtKB-KW"/>
</dbReference>
<dbReference type="Pfam" id="PF17389">
    <property type="entry name" value="Bac_rhamnosid6H"/>
    <property type="match status" value="1"/>
</dbReference>
<dbReference type="InterPro" id="IPR012341">
    <property type="entry name" value="6hp_glycosidase-like_sf"/>
</dbReference>
<keyword evidence="3" id="KW-0378">Hydrolase</keyword>
<dbReference type="GO" id="GO:0005975">
    <property type="term" value="P:carbohydrate metabolic process"/>
    <property type="evidence" value="ECO:0007669"/>
    <property type="project" value="InterPro"/>
</dbReference>
<feature type="domain" description="Alpha-L-rhamnosidase six-hairpin glycosidase" evidence="1">
    <location>
        <begin position="317"/>
        <end position="538"/>
    </location>
</feature>
<sequence length="772" mass="82229">MGEYIPDFDEVLLGDSQARAGEQGTMLPLCLVRAALVCLLAAEISSCIPLMPATGPQHSPGLRNVHRDASGDNNTWHKYVRAPSSETVTPKGIVSGSLTGSVSNPSGLVNGDGATVLSRLRSGDPIPSLVVDFGQNLAGFLDIKLKGSSNSSNALPGLRLAFSETLQFLTNRSDFTRSDNADSGDASVNRRDQIAVQPKQYTWTDKLGCEYGTKVCSDGLHGFRYVKISLEALPEDSPYTTSFGTVSISSVSLTYSGFLGTPDTFTGWFECSDEDLTQWWYDGVYTNDLTTDIFRKDDTEPRQALSQSLLGKLVLHDGAKRDRDPYVGDVAVSALTSYLSHDTPEAARNVLADLAEHQRDDGWIPPASIRSYTLPLFDYPLWWVVCSYNHVLHTGDTAFLTKYYPVLLKVLDVYYPSTTSPSTSLLIKPPGYGDYAFLPRSGAGSYYNALYVLALRHAAVLAETLSNSSSDAARWRARADNVSASLLSHNWDSASAAFLDGSPCPGSDGSSTAPLCATHPQDANALAILAGVTPSGTARAEGILAYLQGATALAYGNAFFDNDALLGGAVVAPLDAFSTRVYAFLSFFDLSARLASPVGATVASGFDQLRRLYGTMARSDPGVTMWEGISGGGAGEPYEGAFTSMCHGWSTGVVPLLSRFVLGVRPTGVGFRTWEVRVLKERGGVSWARGAVPTPRGPIEVSWRDEGGLQISVSAPAGTTGEVYVPVGDEGTKVVVDGAAVYGGGEVTAYEARFEDGYVVLKVGSGSHEVSV</sequence>
<gene>
    <name evidence="3" type="ORF">CONLIGDRAFT_591096</name>
</gene>
<dbReference type="InParanoid" id="A0A1J7J1K0"/>
<dbReference type="Pfam" id="PF17390">
    <property type="entry name" value="Bac_rhamnosid_C"/>
    <property type="match status" value="1"/>
</dbReference>
<evidence type="ECO:0000259" key="1">
    <source>
        <dbReference type="Pfam" id="PF17389"/>
    </source>
</evidence>
<dbReference type="PANTHER" id="PTHR34987:SF5">
    <property type="entry name" value="ALPHA-RHAMNOSIDASE"/>
    <property type="match status" value="1"/>
</dbReference>
<name>A0A1J7J1K0_9PEZI</name>
<reference evidence="3 4" key="1">
    <citation type="submission" date="2016-10" db="EMBL/GenBank/DDBJ databases">
        <title>Draft genome sequence of Coniochaeta ligniaria NRRL30616, a lignocellulolytic fungus for bioabatement of inhibitors in plant biomass hydrolysates.</title>
        <authorList>
            <consortium name="DOE Joint Genome Institute"/>
            <person name="Jimenez D.J."/>
            <person name="Hector R.E."/>
            <person name="Riley R."/>
            <person name="Sun H."/>
            <person name="Grigoriev I.V."/>
            <person name="Van Elsas J.D."/>
            <person name="Nichols N.N."/>
        </authorList>
    </citation>
    <scope>NUCLEOTIDE SEQUENCE [LARGE SCALE GENOMIC DNA]</scope>
    <source>
        <strain evidence="3 4">NRRL 30616</strain>
    </source>
</reference>
<dbReference type="Proteomes" id="UP000182658">
    <property type="component" value="Unassembled WGS sequence"/>
</dbReference>
<dbReference type="PANTHER" id="PTHR34987">
    <property type="entry name" value="C, PUTATIVE (AFU_ORTHOLOGUE AFUA_3G02880)-RELATED"/>
    <property type="match status" value="1"/>
</dbReference>
<feature type="domain" description="Alpha-L-rhamnosidase C-terminal" evidence="2">
    <location>
        <begin position="663"/>
        <end position="737"/>
    </location>
</feature>
<dbReference type="InterPro" id="IPR008928">
    <property type="entry name" value="6-hairpin_glycosidase_sf"/>
</dbReference>